<dbReference type="PATRIC" id="fig|1473.5.peg.4183"/>
<protein>
    <recommendedName>
        <fullName evidence="2">HTH cro/C1-type domain-containing protein</fullName>
    </recommendedName>
</protein>
<gene>
    <name evidence="3" type="ORF">AFK71_05960</name>
</gene>
<evidence type="ECO:0000313" key="3">
    <source>
        <dbReference type="EMBL" id="KNE21230.1"/>
    </source>
</evidence>
<dbReference type="InterPro" id="IPR010982">
    <property type="entry name" value="Lambda_DNA-bd_dom_sf"/>
</dbReference>
<dbReference type="CDD" id="cd00093">
    <property type="entry name" value="HTH_XRE"/>
    <property type="match status" value="1"/>
</dbReference>
<dbReference type="InterPro" id="IPR019734">
    <property type="entry name" value="TPR_rpt"/>
</dbReference>
<dbReference type="GeneID" id="66873063"/>
<comment type="caution">
    <text evidence="3">The sequence shown here is derived from an EMBL/GenBank/DDBJ whole genome shotgun (WGS) entry which is preliminary data.</text>
</comment>
<reference evidence="4" key="1">
    <citation type="submission" date="2015-07" db="EMBL/GenBank/DDBJ databases">
        <title>Fjat-10053 dsm26.</title>
        <authorList>
            <person name="Liu B."/>
            <person name="Wang J."/>
            <person name="Zhu Y."/>
            <person name="Liu G."/>
            <person name="Chen Q."/>
            <person name="Chen Z."/>
            <person name="Lan J."/>
            <person name="Che J."/>
            <person name="Ge C."/>
            <person name="Shi H."/>
            <person name="Pan Z."/>
            <person name="Liu X."/>
        </authorList>
    </citation>
    <scope>NUCLEOTIDE SEQUENCE [LARGE SCALE GENOMIC DNA]</scope>
    <source>
        <strain evidence="4">DSM 26</strain>
    </source>
</reference>
<accession>A0A0L0QRH1</accession>
<dbReference type="RefSeq" id="WP_050350645.1">
    <property type="nucleotide sequence ID" value="NZ_CP073011.1"/>
</dbReference>
<proteinExistence type="predicted"/>
<keyword evidence="1" id="KW-0802">TPR repeat</keyword>
<dbReference type="PROSITE" id="PS50943">
    <property type="entry name" value="HTH_CROC1"/>
    <property type="match status" value="1"/>
</dbReference>
<dbReference type="Gene3D" id="1.25.40.10">
    <property type="entry name" value="Tetratricopeptide repeat domain"/>
    <property type="match status" value="1"/>
</dbReference>
<organism evidence="3 4">
    <name type="scientific">Virgibacillus pantothenticus</name>
    <dbReference type="NCBI Taxonomy" id="1473"/>
    <lineage>
        <taxon>Bacteria</taxon>
        <taxon>Bacillati</taxon>
        <taxon>Bacillota</taxon>
        <taxon>Bacilli</taxon>
        <taxon>Bacillales</taxon>
        <taxon>Bacillaceae</taxon>
        <taxon>Virgibacillus</taxon>
    </lineage>
</organism>
<evidence type="ECO:0000313" key="4">
    <source>
        <dbReference type="Proteomes" id="UP000036780"/>
    </source>
</evidence>
<dbReference type="Gene3D" id="1.10.260.40">
    <property type="entry name" value="lambda repressor-like DNA-binding domains"/>
    <property type="match status" value="1"/>
</dbReference>
<dbReference type="SMART" id="SM00530">
    <property type="entry name" value="HTH_XRE"/>
    <property type="match status" value="1"/>
</dbReference>
<dbReference type="InterPro" id="IPR011990">
    <property type="entry name" value="TPR-like_helical_dom_sf"/>
</dbReference>
<evidence type="ECO:0000259" key="2">
    <source>
        <dbReference type="PROSITE" id="PS50943"/>
    </source>
</evidence>
<dbReference type="GO" id="GO:0003677">
    <property type="term" value="F:DNA binding"/>
    <property type="evidence" value="ECO:0007669"/>
    <property type="project" value="InterPro"/>
</dbReference>
<dbReference type="OrthoDB" id="252257at2"/>
<dbReference type="PROSITE" id="PS50005">
    <property type="entry name" value="TPR"/>
    <property type="match status" value="1"/>
</dbReference>
<feature type="domain" description="HTH cro/C1-type" evidence="2">
    <location>
        <begin position="8"/>
        <end position="61"/>
    </location>
</feature>
<dbReference type="Proteomes" id="UP000036780">
    <property type="component" value="Unassembled WGS sequence"/>
</dbReference>
<dbReference type="AlphaFoldDB" id="A0A0L0QRH1"/>
<evidence type="ECO:0000256" key="1">
    <source>
        <dbReference type="PROSITE-ProRule" id="PRU00339"/>
    </source>
</evidence>
<dbReference type="SMART" id="SM00028">
    <property type="entry name" value="TPR"/>
    <property type="match status" value="3"/>
</dbReference>
<feature type="repeat" description="TPR" evidence="1">
    <location>
        <begin position="226"/>
        <end position="259"/>
    </location>
</feature>
<dbReference type="SUPFAM" id="SSF48452">
    <property type="entry name" value="TPR-like"/>
    <property type="match status" value="1"/>
</dbReference>
<dbReference type="SUPFAM" id="SSF47413">
    <property type="entry name" value="lambda repressor-like DNA-binding domains"/>
    <property type="match status" value="1"/>
</dbReference>
<dbReference type="Pfam" id="PF01381">
    <property type="entry name" value="HTH_3"/>
    <property type="match status" value="1"/>
</dbReference>
<keyword evidence="4" id="KW-1185">Reference proteome</keyword>
<name>A0A0L0QRH1_VIRPA</name>
<sequence length="421" mass="50517">MRDIGYTIKLHRTKRNLTQEELSEGIVSLSYLSKIENQKARANPEIIQALCNRLGIELTNISDLQIEEQCKKWYDMLYDHFDKQEIMTRYKELQKVMDRSINNQTIMFEIHKIRYYIILRDFQKALHKMNELHEMADSFNPPHKYYWNKFQGNYYSFKEEHQQSLHCYKKAEKVHRSAEIEEEEIADLYYAISIQHSHLLNGLETINYAEKAMAVFQRNYNFIRCAQCHIMLGIAYQRIKMYDLALENYNQAMYLGKLNNEEQVIQLAYLNLGLFYFTTGNSKKSIENYALALKTTDLDDELRLDAITHLIHSFYQNNENSKAKEYLTLAWDALRLSKEKEYYSFYRYTTQVYTYLLNGELKDFVSILVEEFIPYLKQRKNYQYAVFYSKLLASYLEDTDKHRGSMQYYKWSYVKSWGGVR</sequence>
<dbReference type="InterPro" id="IPR001387">
    <property type="entry name" value="Cro/C1-type_HTH"/>
</dbReference>
<dbReference type="EMBL" id="LGTO01000005">
    <property type="protein sequence ID" value="KNE21230.1"/>
    <property type="molecule type" value="Genomic_DNA"/>
</dbReference>